<dbReference type="GO" id="GO:0043952">
    <property type="term" value="P:protein transport by the Sec complex"/>
    <property type="evidence" value="ECO:0007669"/>
    <property type="project" value="TreeGrafter"/>
</dbReference>
<feature type="compositionally biased region" description="Basic and acidic residues" evidence="9">
    <location>
        <begin position="1"/>
        <end position="12"/>
    </location>
</feature>
<dbReference type="EMBL" id="CAEZTI010000007">
    <property type="protein sequence ID" value="CAB4556479.1"/>
    <property type="molecule type" value="Genomic_DNA"/>
</dbReference>
<dbReference type="NCBIfam" id="TIGR00964">
    <property type="entry name" value="secE_bact"/>
    <property type="match status" value="1"/>
</dbReference>
<evidence type="ECO:0000256" key="2">
    <source>
        <dbReference type="ARBA" id="ARBA00022448"/>
    </source>
</evidence>
<evidence type="ECO:0000313" key="11">
    <source>
        <dbReference type="EMBL" id="CAB4556479.1"/>
    </source>
</evidence>
<sequence>MSTEDLNREQKRAMKRMGVLNEQGNPTRTQPQARVKAHDEPRTGPVTYLREVNDEMKKVSWPKWPEVRRYSMIVLVTVVIFTAYVGGLDAVFGLFSGWLYKE</sequence>
<dbReference type="Gene3D" id="1.20.5.1030">
    <property type="entry name" value="Preprotein translocase secy subunit"/>
    <property type="match status" value="1"/>
</dbReference>
<evidence type="ECO:0000256" key="5">
    <source>
        <dbReference type="ARBA" id="ARBA00022927"/>
    </source>
</evidence>
<dbReference type="GO" id="GO:0006886">
    <property type="term" value="P:intracellular protein transport"/>
    <property type="evidence" value="ECO:0007669"/>
    <property type="project" value="InterPro"/>
</dbReference>
<gene>
    <name evidence="11" type="ORF">UFOPK1619_00086</name>
</gene>
<dbReference type="PROSITE" id="PS01067">
    <property type="entry name" value="SECE_SEC61G"/>
    <property type="match status" value="1"/>
</dbReference>
<reference evidence="11" key="1">
    <citation type="submission" date="2020-05" db="EMBL/GenBank/DDBJ databases">
        <authorList>
            <person name="Chiriac C."/>
            <person name="Salcher M."/>
            <person name="Ghai R."/>
            <person name="Kavagutti S V."/>
        </authorList>
    </citation>
    <scope>NUCLEOTIDE SEQUENCE</scope>
</reference>
<evidence type="ECO:0000256" key="7">
    <source>
        <dbReference type="ARBA" id="ARBA00023010"/>
    </source>
</evidence>
<dbReference type="InterPro" id="IPR001901">
    <property type="entry name" value="Translocase_SecE/Sec61-g"/>
</dbReference>
<dbReference type="InterPro" id="IPR005807">
    <property type="entry name" value="SecE_bac"/>
</dbReference>
<evidence type="ECO:0000256" key="8">
    <source>
        <dbReference type="ARBA" id="ARBA00023136"/>
    </source>
</evidence>
<keyword evidence="3" id="KW-1003">Cell membrane</keyword>
<dbReference type="PANTHER" id="PTHR33910">
    <property type="entry name" value="PROTEIN TRANSLOCASE SUBUNIT SECE"/>
    <property type="match status" value="1"/>
</dbReference>
<dbReference type="InterPro" id="IPR038379">
    <property type="entry name" value="SecE_sf"/>
</dbReference>
<feature type="compositionally biased region" description="Polar residues" evidence="9">
    <location>
        <begin position="22"/>
        <end position="32"/>
    </location>
</feature>
<dbReference type="AlphaFoldDB" id="A0A6J6D1D4"/>
<comment type="subcellular location">
    <subcellularLocation>
        <location evidence="1">Membrane</location>
    </subcellularLocation>
</comment>
<keyword evidence="8 10" id="KW-0472">Membrane</keyword>
<feature type="transmembrane region" description="Helical" evidence="10">
    <location>
        <begin position="73"/>
        <end position="100"/>
    </location>
</feature>
<organism evidence="11">
    <name type="scientific">freshwater metagenome</name>
    <dbReference type="NCBI Taxonomy" id="449393"/>
    <lineage>
        <taxon>unclassified sequences</taxon>
        <taxon>metagenomes</taxon>
        <taxon>ecological metagenomes</taxon>
    </lineage>
</organism>
<keyword evidence="2" id="KW-0813">Transport</keyword>
<dbReference type="GO" id="GO:0005886">
    <property type="term" value="C:plasma membrane"/>
    <property type="evidence" value="ECO:0007669"/>
    <property type="project" value="TreeGrafter"/>
</dbReference>
<keyword evidence="7" id="KW-0811">Translocation</keyword>
<dbReference type="GO" id="GO:0009306">
    <property type="term" value="P:protein secretion"/>
    <property type="evidence" value="ECO:0007669"/>
    <property type="project" value="InterPro"/>
</dbReference>
<dbReference type="PANTHER" id="PTHR33910:SF1">
    <property type="entry name" value="PROTEIN TRANSLOCASE SUBUNIT SECE"/>
    <property type="match status" value="1"/>
</dbReference>
<keyword evidence="4 10" id="KW-0812">Transmembrane</keyword>
<protein>
    <submittedName>
        <fullName evidence="11">Unannotated protein</fullName>
    </submittedName>
</protein>
<keyword evidence="5" id="KW-0653">Protein transport</keyword>
<dbReference type="GO" id="GO:0008320">
    <property type="term" value="F:protein transmembrane transporter activity"/>
    <property type="evidence" value="ECO:0007669"/>
    <property type="project" value="InterPro"/>
</dbReference>
<proteinExistence type="inferred from homology"/>
<feature type="region of interest" description="Disordered" evidence="9">
    <location>
        <begin position="1"/>
        <end position="44"/>
    </location>
</feature>
<evidence type="ECO:0000256" key="1">
    <source>
        <dbReference type="ARBA" id="ARBA00004370"/>
    </source>
</evidence>
<evidence type="ECO:0000256" key="3">
    <source>
        <dbReference type="ARBA" id="ARBA00022475"/>
    </source>
</evidence>
<keyword evidence="6 10" id="KW-1133">Transmembrane helix</keyword>
<evidence type="ECO:0000256" key="4">
    <source>
        <dbReference type="ARBA" id="ARBA00022692"/>
    </source>
</evidence>
<evidence type="ECO:0000256" key="10">
    <source>
        <dbReference type="SAM" id="Phobius"/>
    </source>
</evidence>
<evidence type="ECO:0000256" key="9">
    <source>
        <dbReference type="SAM" id="MobiDB-lite"/>
    </source>
</evidence>
<accession>A0A6J6D1D4</accession>
<name>A0A6J6D1D4_9ZZZZ</name>
<evidence type="ECO:0000256" key="6">
    <source>
        <dbReference type="ARBA" id="ARBA00022989"/>
    </source>
</evidence>
<dbReference type="GO" id="GO:0006605">
    <property type="term" value="P:protein targeting"/>
    <property type="evidence" value="ECO:0007669"/>
    <property type="project" value="InterPro"/>
</dbReference>
<dbReference type="HAMAP" id="MF_00422">
    <property type="entry name" value="SecE"/>
    <property type="match status" value="1"/>
</dbReference>
<dbReference type="Pfam" id="PF00584">
    <property type="entry name" value="SecE"/>
    <property type="match status" value="1"/>
</dbReference>